<name>A0A7W7MC29_9ACTN</name>
<keyword evidence="5" id="KW-0597">Phosphoprotein</keyword>
<organism evidence="19 20">
    <name type="scientific">Actinoplanes octamycinicus</name>
    <dbReference type="NCBI Taxonomy" id="135948"/>
    <lineage>
        <taxon>Bacteria</taxon>
        <taxon>Bacillati</taxon>
        <taxon>Actinomycetota</taxon>
        <taxon>Actinomycetes</taxon>
        <taxon>Micromonosporales</taxon>
        <taxon>Micromonosporaceae</taxon>
        <taxon>Actinoplanes</taxon>
    </lineage>
</organism>
<dbReference type="InterPro" id="IPR003661">
    <property type="entry name" value="HisK_dim/P_dom"/>
</dbReference>
<accession>A0A7W7MC29</accession>
<evidence type="ECO:0000256" key="4">
    <source>
        <dbReference type="ARBA" id="ARBA00012438"/>
    </source>
</evidence>
<dbReference type="PANTHER" id="PTHR42878:SF7">
    <property type="entry name" value="SENSOR HISTIDINE KINASE GLRK"/>
    <property type="match status" value="1"/>
</dbReference>
<keyword evidence="6" id="KW-0808">Transferase</keyword>
<dbReference type="EMBL" id="JACHNB010000001">
    <property type="protein sequence ID" value="MBB4744739.1"/>
    <property type="molecule type" value="Genomic_DNA"/>
</dbReference>
<feature type="transmembrane region" description="Helical" evidence="16">
    <location>
        <begin position="242"/>
        <end position="262"/>
    </location>
</feature>
<evidence type="ECO:0000256" key="6">
    <source>
        <dbReference type="ARBA" id="ARBA00022679"/>
    </source>
</evidence>
<sequence length="687" mass="72395">MIGYPRSLARTAFFALLYAAAVYAGRRTAMVDDGVSLVWPAAGVAVVWYCAIRDAPTRHLDMLLLAVILGVGNWWTGAPPAVGVVAGLVGLIQVGIFRWTLRRLRPTLWGAGGTDCLRSPRDLWALFGAGLACSVGANLASLLGRWLVTGSIPVALSVMSLARHMASILIFGAVGICVGAALAGRHRPRREARWRRAETAGILTVSFIGQTAAFAYEHKLPLSFALLGFTVLVGTRLRTPWVLLHTLVVSLVAIQYTLLGSGPFAQVGDVSRRAVIVQLFCVLVTLVGLSLSLARDERRELLAALAEEKAELEAQRRQAAHHADLLTAIIDSMADGLAVVAPDGRVTLHNPAVVDLLGSASGWQGLHRLDGTRYAEPPYLPALAGEDVPGVDVLVRNPAVPDGRVLRVTATPLRHPDGTRSAVVLFHDVTAERRHRDELTNFAGVVAHDLLNPLASIEGWTTAAQDALSDVPEHAGLDEALGYLARLLRASTRMRGLIDGLLAYTTAREAAVAPARVDLGEVVADICLARTDAAVAAGKPEPVFDVGRLPAVQADPILVRQLIDNLIGNAVKYTAPGVTPALRITADGSPADSAAADAGMVTVRIADNGIGIPEGQHEAIFGNFHRAHTTGGYLGTGLGLAICQRIVERHGGHIAASDNPGGGSCFTFTLPAAAPSPAPTHPVLSRA</sequence>
<feature type="transmembrane region" description="Helical" evidence="16">
    <location>
        <begin position="59"/>
        <end position="75"/>
    </location>
</feature>
<proteinExistence type="predicted"/>
<dbReference type="AlphaFoldDB" id="A0A7W7MC29"/>
<dbReference type="GO" id="GO:0030295">
    <property type="term" value="F:protein kinase activator activity"/>
    <property type="evidence" value="ECO:0007669"/>
    <property type="project" value="TreeGrafter"/>
</dbReference>
<evidence type="ECO:0000313" key="20">
    <source>
        <dbReference type="Proteomes" id="UP000546162"/>
    </source>
</evidence>
<evidence type="ECO:0000256" key="15">
    <source>
        <dbReference type="SAM" id="Coils"/>
    </source>
</evidence>
<dbReference type="InterPro" id="IPR036890">
    <property type="entry name" value="HATPase_C_sf"/>
</dbReference>
<keyword evidence="9 19" id="KW-0418">Kinase</keyword>
<comment type="subcellular location">
    <subcellularLocation>
        <location evidence="3">Cell membrane</location>
    </subcellularLocation>
    <subcellularLocation>
        <location evidence="2">Membrane</location>
        <topology evidence="2">Multi-pass membrane protein</topology>
    </subcellularLocation>
</comment>
<comment type="catalytic activity">
    <reaction evidence="1">
        <text>ATP + protein L-histidine = ADP + protein N-phospho-L-histidine.</text>
        <dbReference type="EC" id="2.7.13.3"/>
    </reaction>
</comment>
<dbReference type="SMART" id="SM00387">
    <property type="entry name" value="HATPase_c"/>
    <property type="match status" value="1"/>
</dbReference>
<reference evidence="19 20" key="1">
    <citation type="submission" date="2020-08" db="EMBL/GenBank/DDBJ databases">
        <title>Sequencing the genomes of 1000 actinobacteria strains.</title>
        <authorList>
            <person name="Klenk H.-P."/>
        </authorList>
    </citation>
    <scope>NUCLEOTIDE SEQUENCE [LARGE SCALE GENOMIC DNA]</scope>
    <source>
        <strain evidence="19 20">DSM 45809</strain>
    </source>
</reference>
<dbReference type="InterPro" id="IPR036097">
    <property type="entry name" value="HisK_dim/P_sf"/>
</dbReference>
<dbReference type="GO" id="GO:0005524">
    <property type="term" value="F:ATP binding"/>
    <property type="evidence" value="ECO:0007669"/>
    <property type="project" value="UniProtKB-KW"/>
</dbReference>
<feature type="domain" description="PAS" evidence="18">
    <location>
        <begin position="322"/>
        <end position="358"/>
    </location>
</feature>
<feature type="transmembrane region" description="Helical" evidence="16">
    <location>
        <begin position="34"/>
        <end position="52"/>
    </location>
</feature>
<evidence type="ECO:0000256" key="13">
    <source>
        <dbReference type="ARBA" id="ARBA00023136"/>
    </source>
</evidence>
<evidence type="ECO:0000256" key="11">
    <source>
        <dbReference type="ARBA" id="ARBA00022989"/>
    </source>
</evidence>
<keyword evidence="15" id="KW-0175">Coiled coil</keyword>
<dbReference type="InterPro" id="IPR000014">
    <property type="entry name" value="PAS"/>
</dbReference>
<evidence type="ECO:0000256" key="8">
    <source>
        <dbReference type="ARBA" id="ARBA00022741"/>
    </source>
</evidence>
<evidence type="ECO:0000256" key="3">
    <source>
        <dbReference type="ARBA" id="ARBA00004236"/>
    </source>
</evidence>
<evidence type="ECO:0000256" key="1">
    <source>
        <dbReference type="ARBA" id="ARBA00000085"/>
    </source>
</evidence>
<dbReference type="Pfam" id="PF08448">
    <property type="entry name" value="PAS_4"/>
    <property type="match status" value="1"/>
</dbReference>
<keyword evidence="11 16" id="KW-1133">Transmembrane helix</keyword>
<gene>
    <name evidence="19" type="ORF">BJY16_008198</name>
</gene>
<keyword evidence="7 16" id="KW-0812">Transmembrane</keyword>
<dbReference type="InterPro" id="IPR050351">
    <property type="entry name" value="BphY/WalK/GraS-like"/>
</dbReference>
<evidence type="ECO:0000256" key="5">
    <source>
        <dbReference type="ARBA" id="ARBA00022553"/>
    </source>
</evidence>
<dbReference type="GO" id="GO:0000156">
    <property type="term" value="F:phosphorelay response regulator activity"/>
    <property type="evidence" value="ECO:0007669"/>
    <property type="project" value="TreeGrafter"/>
</dbReference>
<dbReference type="Pfam" id="PF02518">
    <property type="entry name" value="HATPase_c"/>
    <property type="match status" value="1"/>
</dbReference>
<feature type="transmembrane region" description="Helical" evidence="16">
    <location>
        <begin position="81"/>
        <end position="101"/>
    </location>
</feature>
<keyword evidence="8" id="KW-0547">Nucleotide-binding</keyword>
<keyword evidence="20" id="KW-1185">Reference proteome</keyword>
<dbReference type="Gene3D" id="3.30.565.10">
    <property type="entry name" value="Histidine kinase-like ATPase, C-terminal domain"/>
    <property type="match status" value="1"/>
</dbReference>
<dbReference type="GO" id="GO:0005886">
    <property type="term" value="C:plasma membrane"/>
    <property type="evidence" value="ECO:0007669"/>
    <property type="project" value="UniProtKB-SubCell"/>
</dbReference>
<keyword evidence="13 16" id="KW-0472">Membrane</keyword>
<dbReference type="PROSITE" id="PS50109">
    <property type="entry name" value="HIS_KIN"/>
    <property type="match status" value="1"/>
</dbReference>
<dbReference type="GO" id="GO:0007234">
    <property type="term" value="P:osmosensory signaling via phosphorelay pathway"/>
    <property type="evidence" value="ECO:0007669"/>
    <property type="project" value="TreeGrafter"/>
</dbReference>
<dbReference type="Gene3D" id="3.30.450.20">
    <property type="entry name" value="PAS domain"/>
    <property type="match status" value="1"/>
</dbReference>
<dbReference type="PANTHER" id="PTHR42878">
    <property type="entry name" value="TWO-COMPONENT HISTIDINE KINASE"/>
    <property type="match status" value="1"/>
</dbReference>
<dbReference type="CDD" id="cd00082">
    <property type="entry name" value="HisKA"/>
    <property type="match status" value="1"/>
</dbReference>
<dbReference type="EC" id="2.7.13.3" evidence="4"/>
<keyword evidence="10" id="KW-0067">ATP-binding</keyword>
<evidence type="ECO:0000256" key="2">
    <source>
        <dbReference type="ARBA" id="ARBA00004141"/>
    </source>
</evidence>
<dbReference type="SMART" id="SM00388">
    <property type="entry name" value="HisKA"/>
    <property type="match status" value="1"/>
</dbReference>
<feature type="coiled-coil region" evidence="15">
    <location>
        <begin position="291"/>
        <end position="325"/>
    </location>
</feature>
<evidence type="ECO:0000256" key="12">
    <source>
        <dbReference type="ARBA" id="ARBA00023012"/>
    </source>
</evidence>
<evidence type="ECO:0000259" key="17">
    <source>
        <dbReference type="PROSITE" id="PS50109"/>
    </source>
</evidence>
<dbReference type="InterPro" id="IPR003594">
    <property type="entry name" value="HATPase_dom"/>
</dbReference>
<dbReference type="InterPro" id="IPR005467">
    <property type="entry name" value="His_kinase_dom"/>
</dbReference>
<dbReference type="SUPFAM" id="SSF55874">
    <property type="entry name" value="ATPase domain of HSP90 chaperone/DNA topoisomerase II/histidine kinase"/>
    <property type="match status" value="1"/>
</dbReference>
<feature type="transmembrane region" description="Helical" evidence="16">
    <location>
        <begin position="274"/>
        <end position="294"/>
    </location>
</feature>
<dbReference type="Gene3D" id="1.10.287.130">
    <property type="match status" value="1"/>
</dbReference>
<dbReference type="PROSITE" id="PS50112">
    <property type="entry name" value="PAS"/>
    <property type="match status" value="1"/>
</dbReference>
<protein>
    <recommendedName>
        <fullName evidence="14">Sensor-like histidine kinase SenX3</fullName>
        <ecNumber evidence="4">2.7.13.3</ecNumber>
    </recommendedName>
</protein>
<dbReference type="GO" id="GO:0000155">
    <property type="term" value="F:phosphorelay sensor kinase activity"/>
    <property type="evidence" value="ECO:0007669"/>
    <property type="project" value="InterPro"/>
</dbReference>
<dbReference type="InterPro" id="IPR004358">
    <property type="entry name" value="Sig_transdc_His_kin-like_C"/>
</dbReference>
<evidence type="ECO:0000256" key="14">
    <source>
        <dbReference type="ARBA" id="ARBA00039401"/>
    </source>
</evidence>
<evidence type="ECO:0000256" key="9">
    <source>
        <dbReference type="ARBA" id="ARBA00022777"/>
    </source>
</evidence>
<comment type="caution">
    <text evidence="19">The sequence shown here is derived from an EMBL/GenBank/DDBJ whole genome shotgun (WGS) entry which is preliminary data.</text>
</comment>
<dbReference type="SUPFAM" id="SSF55785">
    <property type="entry name" value="PYP-like sensor domain (PAS domain)"/>
    <property type="match status" value="1"/>
</dbReference>
<dbReference type="InterPro" id="IPR035965">
    <property type="entry name" value="PAS-like_dom_sf"/>
</dbReference>
<feature type="transmembrane region" description="Helical" evidence="16">
    <location>
        <begin position="164"/>
        <end position="184"/>
    </location>
</feature>
<evidence type="ECO:0000256" key="7">
    <source>
        <dbReference type="ARBA" id="ARBA00022692"/>
    </source>
</evidence>
<evidence type="ECO:0000256" key="10">
    <source>
        <dbReference type="ARBA" id="ARBA00022840"/>
    </source>
</evidence>
<dbReference type="InterPro" id="IPR013656">
    <property type="entry name" value="PAS_4"/>
</dbReference>
<feature type="transmembrane region" description="Helical" evidence="16">
    <location>
        <begin position="122"/>
        <end position="144"/>
    </location>
</feature>
<feature type="domain" description="Histidine kinase" evidence="17">
    <location>
        <begin position="445"/>
        <end position="674"/>
    </location>
</feature>
<evidence type="ECO:0000313" key="19">
    <source>
        <dbReference type="EMBL" id="MBB4744739.1"/>
    </source>
</evidence>
<evidence type="ECO:0000259" key="18">
    <source>
        <dbReference type="PROSITE" id="PS50112"/>
    </source>
</evidence>
<evidence type="ECO:0000256" key="16">
    <source>
        <dbReference type="SAM" id="Phobius"/>
    </source>
</evidence>
<keyword evidence="12" id="KW-0902">Two-component regulatory system</keyword>
<dbReference type="PRINTS" id="PR00344">
    <property type="entry name" value="BCTRLSENSOR"/>
</dbReference>
<dbReference type="RefSeq" id="WP_239176609.1">
    <property type="nucleotide sequence ID" value="NZ_BAABFG010000005.1"/>
</dbReference>
<dbReference type="Proteomes" id="UP000546162">
    <property type="component" value="Unassembled WGS sequence"/>
</dbReference>
<dbReference type="Pfam" id="PF00512">
    <property type="entry name" value="HisKA"/>
    <property type="match status" value="1"/>
</dbReference>
<dbReference type="SUPFAM" id="SSF47384">
    <property type="entry name" value="Homodimeric domain of signal transducing histidine kinase"/>
    <property type="match status" value="1"/>
</dbReference>